<dbReference type="Proteomes" id="UP000184543">
    <property type="component" value="Unassembled WGS sequence"/>
</dbReference>
<dbReference type="STRING" id="192903.SAMN04488513_1024"/>
<reference evidence="8" key="1">
    <citation type="submission" date="2016-11" db="EMBL/GenBank/DDBJ databases">
        <authorList>
            <person name="Varghese N."/>
            <person name="Submissions S."/>
        </authorList>
    </citation>
    <scope>NUCLEOTIDE SEQUENCE [LARGE SCALE GENOMIC DNA]</scope>
    <source>
        <strain evidence="8">DSM 19858</strain>
    </source>
</reference>
<keyword evidence="8" id="KW-1185">Reference proteome</keyword>
<accession>A0A1M6EBC8</accession>
<evidence type="ECO:0000259" key="6">
    <source>
        <dbReference type="Pfam" id="PF13673"/>
    </source>
</evidence>
<evidence type="ECO:0000256" key="4">
    <source>
        <dbReference type="ARBA" id="ARBA00023315"/>
    </source>
</evidence>
<keyword evidence="3 7" id="KW-0808">Transferase</keyword>
<sequence>MSFLTEALDSSHIKKEFSCGKEMLDNYIQKQASQDVKRKLSACFVFVGEDKIVQGYYTLSNNGIPLEHVPESFKKKLPRSYTSIPTTLLGRLAVGKKFKGNGLGKLLLIEALKRSYLISKEIGSFAVIVDPIDEDAENFYSKYGFIKLPDSGKMFLPMKTVQQLF</sequence>
<dbReference type="RefSeq" id="WP_072989903.1">
    <property type="nucleotide sequence ID" value="NZ_FQYU01000002.1"/>
</dbReference>
<evidence type="ECO:0000256" key="5">
    <source>
        <dbReference type="ARBA" id="ARBA00049880"/>
    </source>
</evidence>
<dbReference type="Pfam" id="PF13673">
    <property type="entry name" value="Acetyltransf_10"/>
    <property type="match status" value="1"/>
</dbReference>
<keyword evidence="1" id="KW-0678">Repressor</keyword>
<dbReference type="GO" id="GO:0016747">
    <property type="term" value="F:acyltransferase activity, transferring groups other than amino-acyl groups"/>
    <property type="evidence" value="ECO:0007669"/>
    <property type="project" value="InterPro"/>
</dbReference>
<evidence type="ECO:0000313" key="7">
    <source>
        <dbReference type="EMBL" id="SHI82806.1"/>
    </source>
</evidence>
<proteinExistence type="predicted"/>
<dbReference type="PANTHER" id="PTHR36449:SF1">
    <property type="entry name" value="ACETYLTRANSFERASE"/>
    <property type="match status" value="1"/>
</dbReference>
<dbReference type="SUPFAM" id="SSF55729">
    <property type="entry name" value="Acyl-CoA N-acyltransferases (Nat)"/>
    <property type="match status" value="1"/>
</dbReference>
<keyword evidence="2" id="KW-1277">Toxin-antitoxin system</keyword>
<protein>
    <submittedName>
        <fullName evidence="7">Acetyltransferase (GNAT) domain-containing protein</fullName>
    </submittedName>
</protein>
<evidence type="ECO:0000256" key="1">
    <source>
        <dbReference type="ARBA" id="ARBA00022491"/>
    </source>
</evidence>
<dbReference type="InterPro" id="IPR000182">
    <property type="entry name" value="GNAT_dom"/>
</dbReference>
<organism evidence="7 8">
    <name type="scientific">Pseudozobellia thermophila</name>
    <dbReference type="NCBI Taxonomy" id="192903"/>
    <lineage>
        <taxon>Bacteria</taxon>
        <taxon>Pseudomonadati</taxon>
        <taxon>Bacteroidota</taxon>
        <taxon>Flavobacteriia</taxon>
        <taxon>Flavobacteriales</taxon>
        <taxon>Flavobacteriaceae</taxon>
        <taxon>Pseudozobellia</taxon>
    </lineage>
</organism>
<dbReference type="Gene3D" id="3.40.630.30">
    <property type="match status" value="1"/>
</dbReference>
<gene>
    <name evidence="7" type="ORF">SAMN04488513_1024</name>
</gene>
<dbReference type="OrthoDB" id="9799147at2"/>
<name>A0A1M6EBC8_9FLAO</name>
<comment type="catalytic activity">
    <reaction evidence="5">
        <text>glycyl-tRNA(Gly) + acetyl-CoA = N-acetylglycyl-tRNA(Gly) + CoA + H(+)</text>
        <dbReference type="Rhea" id="RHEA:81867"/>
        <dbReference type="Rhea" id="RHEA-COMP:9683"/>
        <dbReference type="Rhea" id="RHEA-COMP:19766"/>
        <dbReference type="ChEBI" id="CHEBI:15378"/>
        <dbReference type="ChEBI" id="CHEBI:57287"/>
        <dbReference type="ChEBI" id="CHEBI:57288"/>
        <dbReference type="ChEBI" id="CHEBI:78522"/>
        <dbReference type="ChEBI" id="CHEBI:232036"/>
    </reaction>
</comment>
<feature type="domain" description="N-acetyltransferase" evidence="6">
    <location>
        <begin position="88"/>
        <end position="148"/>
    </location>
</feature>
<keyword evidence="4" id="KW-0012">Acyltransferase</keyword>
<dbReference type="AlphaFoldDB" id="A0A1M6EBC8"/>
<dbReference type="PANTHER" id="PTHR36449">
    <property type="entry name" value="ACETYLTRANSFERASE-RELATED"/>
    <property type="match status" value="1"/>
</dbReference>
<evidence type="ECO:0000256" key="3">
    <source>
        <dbReference type="ARBA" id="ARBA00022679"/>
    </source>
</evidence>
<dbReference type="InterPro" id="IPR016181">
    <property type="entry name" value="Acyl_CoA_acyltransferase"/>
</dbReference>
<evidence type="ECO:0000313" key="8">
    <source>
        <dbReference type="Proteomes" id="UP000184543"/>
    </source>
</evidence>
<dbReference type="EMBL" id="FQYU01000002">
    <property type="protein sequence ID" value="SHI82806.1"/>
    <property type="molecule type" value="Genomic_DNA"/>
</dbReference>
<evidence type="ECO:0000256" key="2">
    <source>
        <dbReference type="ARBA" id="ARBA00022649"/>
    </source>
</evidence>